<reference evidence="9 10" key="1">
    <citation type="submission" date="2023-04" db="EMBL/GenBank/DDBJ databases">
        <title>Genome of Basidiobolus ranarum AG-B5.</title>
        <authorList>
            <person name="Stajich J.E."/>
            <person name="Carter-House D."/>
            <person name="Gryganskyi A."/>
        </authorList>
    </citation>
    <scope>NUCLEOTIDE SEQUENCE [LARGE SCALE GENOMIC DNA]</scope>
    <source>
        <strain evidence="9 10">AG-B5</strain>
    </source>
</reference>
<comment type="catalytic activity">
    <reaction evidence="1">
        <text>Hydrolysis of (1-&gt;4)-beta-linkages between N-acetylmuramic acid and N-acetyl-D-glucosamine residues in a peptidoglycan and between N-acetyl-D-glucosamine residues in chitodextrins.</text>
        <dbReference type="EC" id="3.2.1.17"/>
    </reaction>
</comment>
<dbReference type="PANTHER" id="PTHR38107:SF3">
    <property type="entry name" value="LYSOZYME RRRD-RELATED"/>
    <property type="match status" value="1"/>
</dbReference>
<dbReference type="PROSITE" id="PS51781">
    <property type="entry name" value="SH3B"/>
    <property type="match status" value="3"/>
</dbReference>
<dbReference type="InterPro" id="IPR003646">
    <property type="entry name" value="SH3-like_bac-type"/>
</dbReference>
<evidence type="ECO:0000256" key="7">
    <source>
        <dbReference type="SAM" id="SignalP"/>
    </source>
</evidence>
<feature type="chain" id="PRO_5046695399" description="SH3b domain-containing protein" evidence="7">
    <location>
        <begin position="30"/>
        <end position="451"/>
    </location>
</feature>
<dbReference type="InterPro" id="IPR023346">
    <property type="entry name" value="Lysozyme-like_dom_sf"/>
</dbReference>
<protein>
    <recommendedName>
        <fullName evidence="8">SH3b domain-containing protein</fullName>
    </recommendedName>
</protein>
<feature type="signal peptide" evidence="7">
    <location>
        <begin position="1"/>
        <end position="29"/>
    </location>
</feature>
<dbReference type="HAMAP" id="MF_04110">
    <property type="entry name" value="ENDOLYSIN_T4"/>
    <property type="match status" value="1"/>
</dbReference>
<accession>A0ABR2WJC9</accession>
<dbReference type="CDD" id="cd00737">
    <property type="entry name" value="lyz_endolysin_autolysin"/>
    <property type="match status" value="1"/>
</dbReference>
<evidence type="ECO:0000256" key="6">
    <source>
        <dbReference type="ARBA" id="ARBA00023295"/>
    </source>
</evidence>
<evidence type="ECO:0000256" key="4">
    <source>
        <dbReference type="ARBA" id="ARBA00022801"/>
    </source>
</evidence>
<sequence>MQLTNSAISAKGLLLVLPSILLLTSSVTAKSFPLNDGVNLRAGPGTTYPVVGSLKAGSYVDVVCQEAGQSVNGYNIWDKLSDGKWVFDKYVETGTKFVSGIPGCSETGGSNNGNTFPINDNGVRVRSGPGTSFSQVGTLNKGDKVTIQCQGTGESVNGYNVWDKLTNGNWVFDKYVETGGKYVSGVPKCDGGNGNGGNNGGDKTFPINDNGVRVRSGPGTSYSQVGTLNKGDKVTIQCQGTGESVNGYNVWDKLTNGNWVFDKYVETGSQYVAGIPKCEGGDNGNGNGNGGNNGNGGSNNGRINQAGLDLVKSFEGWFPNFYIDPVGIKTIGYGHACHSDPTGCANIRAPLSVAQGEDLLRRDMAEFEKCVSGLISTSLTSNQFSALVSFSFNVGCGALRNSDMRRFINQGNNGAAAAEFGLWVRGGGKVLPGLVRRRKSERDLFCSGISC</sequence>
<evidence type="ECO:0000256" key="5">
    <source>
        <dbReference type="ARBA" id="ARBA00023200"/>
    </source>
</evidence>
<evidence type="ECO:0000256" key="2">
    <source>
        <dbReference type="ARBA" id="ARBA00022529"/>
    </source>
</evidence>
<dbReference type="InterPro" id="IPR023347">
    <property type="entry name" value="Lysozyme_dom_sf"/>
</dbReference>
<evidence type="ECO:0000259" key="8">
    <source>
        <dbReference type="PROSITE" id="PS51781"/>
    </source>
</evidence>
<keyword evidence="2" id="KW-0929">Antimicrobial</keyword>
<dbReference type="InterPro" id="IPR033907">
    <property type="entry name" value="Endolysin_autolysin"/>
</dbReference>
<evidence type="ECO:0000313" key="10">
    <source>
        <dbReference type="Proteomes" id="UP001479436"/>
    </source>
</evidence>
<feature type="domain" description="SH3b" evidence="8">
    <location>
        <begin position="26"/>
        <end position="102"/>
    </location>
</feature>
<organism evidence="9 10">
    <name type="scientific">Basidiobolus ranarum</name>
    <dbReference type="NCBI Taxonomy" id="34480"/>
    <lineage>
        <taxon>Eukaryota</taxon>
        <taxon>Fungi</taxon>
        <taxon>Fungi incertae sedis</taxon>
        <taxon>Zoopagomycota</taxon>
        <taxon>Entomophthoromycotina</taxon>
        <taxon>Basidiobolomycetes</taxon>
        <taxon>Basidiobolales</taxon>
        <taxon>Basidiobolaceae</taxon>
        <taxon>Basidiobolus</taxon>
    </lineage>
</organism>
<dbReference type="Pfam" id="PF00959">
    <property type="entry name" value="Phage_lysozyme"/>
    <property type="match status" value="1"/>
</dbReference>
<dbReference type="SMART" id="SM00287">
    <property type="entry name" value="SH3b"/>
    <property type="match status" value="3"/>
</dbReference>
<keyword evidence="10" id="KW-1185">Reference proteome</keyword>
<feature type="domain" description="SH3b" evidence="8">
    <location>
        <begin position="202"/>
        <end position="269"/>
    </location>
</feature>
<dbReference type="InterPro" id="IPR051018">
    <property type="entry name" value="Bacteriophage_GH24"/>
</dbReference>
<dbReference type="InterPro" id="IPR034690">
    <property type="entry name" value="Endolysin_T4_type"/>
</dbReference>
<keyword evidence="4" id="KW-0378">Hydrolase</keyword>
<evidence type="ECO:0000256" key="3">
    <source>
        <dbReference type="ARBA" id="ARBA00022638"/>
    </source>
</evidence>
<keyword evidence="6" id="KW-0326">Glycosidase</keyword>
<dbReference type="Proteomes" id="UP001479436">
    <property type="component" value="Unassembled WGS sequence"/>
</dbReference>
<keyword evidence="5" id="KW-1035">Host cytoplasm</keyword>
<dbReference type="InterPro" id="IPR002196">
    <property type="entry name" value="Glyco_hydro_24"/>
</dbReference>
<keyword evidence="3" id="KW-0081">Bacteriolytic enzyme</keyword>
<dbReference type="Pfam" id="PF08239">
    <property type="entry name" value="SH3_3"/>
    <property type="match status" value="3"/>
</dbReference>
<dbReference type="Gene3D" id="2.30.30.40">
    <property type="entry name" value="SH3 Domains"/>
    <property type="match status" value="3"/>
</dbReference>
<gene>
    <name evidence="9" type="ORF">K7432_013366</name>
</gene>
<keyword evidence="7" id="KW-0732">Signal</keyword>
<dbReference type="Gene3D" id="1.10.530.40">
    <property type="match status" value="1"/>
</dbReference>
<feature type="domain" description="SH3b" evidence="8">
    <location>
        <begin position="113"/>
        <end position="180"/>
    </location>
</feature>
<dbReference type="PANTHER" id="PTHR38107">
    <property type="match status" value="1"/>
</dbReference>
<dbReference type="EMBL" id="JASJQH010001306">
    <property type="protein sequence ID" value="KAK9761610.1"/>
    <property type="molecule type" value="Genomic_DNA"/>
</dbReference>
<evidence type="ECO:0000313" key="9">
    <source>
        <dbReference type="EMBL" id="KAK9761610.1"/>
    </source>
</evidence>
<evidence type="ECO:0000256" key="1">
    <source>
        <dbReference type="ARBA" id="ARBA00000632"/>
    </source>
</evidence>
<proteinExistence type="inferred from homology"/>
<name>A0ABR2WJC9_9FUNG</name>
<comment type="caution">
    <text evidence="9">The sequence shown here is derived from an EMBL/GenBank/DDBJ whole genome shotgun (WGS) entry which is preliminary data.</text>
</comment>
<dbReference type="SUPFAM" id="SSF53955">
    <property type="entry name" value="Lysozyme-like"/>
    <property type="match status" value="1"/>
</dbReference>